<dbReference type="SUPFAM" id="SSF81301">
    <property type="entry name" value="Nucleotidyltransferase"/>
    <property type="match status" value="1"/>
</dbReference>
<dbReference type="InterPro" id="IPR043519">
    <property type="entry name" value="NT_sf"/>
</dbReference>
<sequence>MDREKALQIVEKFKKELPVVGAAIIPNNLPTFERYIKSLVEEGYLLEKFVDEAKSKPHLIILIKDFEKPNEIKKKTAEVLYEVAKERPPFWVLPLLVKENFFNLLSRTGFLEIMPYIDVLFDEIYLQAAKFGGLYLYALARRLGDGLVAFVLAGSAARGEYKENSDIDFFVIYDDTIIHKPVRHELLLLVEPFRITAGIERRVNIQVYSLSSFWDSLRQTNPVIITFLRDGVPLYDRREFTIWKTLLKEGHIVPTKEAAEQQLVLAKAKLEEMKKKMVDFVIEDSFWASIAAAQSLLLAIGVITVTPKETIGELRKLGYNELADIIEQIYNRRKEIEHSDQEVKIDGKEIEEKYLLAKKVVENAEKEMPKLEIVGMKREVEALKTEIEALLIEIEKTVPKLFNELIEKGHISKEQLELLKKPLPNSLSELEKIKNSLWDLYRKLSVIREIRDTQYLFHGILVRYKGKEYILLKADKYYLYDSNEDKVYVVTDEGLKEGNRDELDEKLEEITEERVPIPIEDLIKIKQILGDVEILISTPY</sequence>
<gene>
    <name evidence="3" type="ordered locus">NEQ050</name>
</gene>
<proteinExistence type="predicted"/>
<dbReference type="Gene3D" id="3.30.460.10">
    <property type="entry name" value="Beta Polymerase, domain 2"/>
    <property type="match status" value="1"/>
</dbReference>
<accession>Q74N62</accession>
<organism evidence="3 4">
    <name type="scientific">Nanoarchaeum equitans (strain Kin4-M)</name>
    <dbReference type="NCBI Taxonomy" id="228908"/>
    <lineage>
        <taxon>Archaea</taxon>
        <taxon>Nanobdellota</taxon>
        <taxon>Candidatus Nanoarchaeia</taxon>
        <taxon>Nanoarchaeales</taxon>
        <taxon>Nanoarchaeaceae</taxon>
        <taxon>Nanoarchaeum</taxon>
    </lineage>
</organism>
<dbReference type="Proteomes" id="UP000000578">
    <property type="component" value="Chromosome"/>
</dbReference>
<dbReference type="GO" id="GO:0016779">
    <property type="term" value="F:nucleotidyltransferase activity"/>
    <property type="evidence" value="ECO:0007669"/>
    <property type="project" value="InterPro"/>
</dbReference>
<protein>
    <submittedName>
        <fullName evidence="3">NEQ050</fullName>
    </submittedName>
</protein>
<dbReference type="CDD" id="cd05403">
    <property type="entry name" value="NT_KNTase_like"/>
    <property type="match status" value="1"/>
</dbReference>
<reference evidence="3 4" key="1">
    <citation type="journal article" date="2003" name="Proc. Natl. Acad. Sci. U.S.A.">
        <title>The genome of Nanoarchaeum equitans: insights into early archaeal evolution and derived parasitism.</title>
        <authorList>
            <person name="Waters E."/>
            <person name="Hohn M.J."/>
            <person name="Ahel I."/>
            <person name="Graham D.E."/>
            <person name="Adams M.D."/>
            <person name="Barnstead M."/>
            <person name="Beeson K.Y."/>
            <person name="Bibbs L."/>
            <person name="Bolanos R."/>
            <person name="Keller M."/>
            <person name="Kretz K."/>
            <person name="Lin X."/>
            <person name="Mathur E."/>
            <person name="Ni J."/>
            <person name="Podar M."/>
            <person name="Richardson T."/>
            <person name="Sutton G.G."/>
            <person name="Simon M."/>
            <person name="Soll D."/>
            <person name="Stetter K.O."/>
            <person name="Short J.M."/>
            <person name="Noordewier M."/>
        </authorList>
    </citation>
    <scope>NUCLEOTIDE SEQUENCE [LARGE SCALE GENOMIC DNA]</scope>
    <source>
        <strain evidence="3 4">Kin4-M</strain>
    </source>
</reference>
<dbReference type="STRING" id="228908.NEQ050"/>
<feature type="coiled-coil region" evidence="1">
    <location>
        <begin position="347"/>
        <end position="393"/>
    </location>
</feature>
<dbReference type="BioCyc" id="NEQU228908:GJB6-53-MONOMER"/>
<dbReference type="EnsemblBacteria" id="AAR38904">
    <property type="protein sequence ID" value="AAR38904"/>
    <property type="gene ID" value="NEQ050"/>
</dbReference>
<name>Q74N62_NANEQ</name>
<keyword evidence="1" id="KW-0175">Coiled coil</keyword>
<evidence type="ECO:0000313" key="4">
    <source>
        <dbReference type="Proteomes" id="UP000000578"/>
    </source>
</evidence>
<dbReference type="InterPro" id="IPR002934">
    <property type="entry name" value="Polymerase_NTP_transf_dom"/>
</dbReference>
<evidence type="ECO:0000256" key="1">
    <source>
        <dbReference type="SAM" id="Coils"/>
    </source>
</evidence>
<feature type="domain" description="Polymerase nucleotidyl transferase" evidence="2">
    <location>
        <begin position="147"/>
        <end position="200"/>
    </location>
</feature>
<dbReference type="AlphaFoldDB" id="Q74N62"/>
<evidence type="ECO:0000313" key="3">
    <source>
        <dbReference type="EMBL" id="AAR38904.1"/>
    </source>
</evidence>
<dbReference type="EMBL" id="AE017199">
    <property type="protein sequence ID" value="AAR38904.1"/>
    <property type="molecule type" value="Genomic_DNA"/>
</dbReference>
<dbReference type="Pfam" id="PF01909">
    <property type="entry name" value="NTP_transf_2"/>
    <property type="match status" value="1"/>
</dbReference>
<keyword evidence="4" id="KW-1185">Reference proteome</keyword>
<dbReference type="KEGG" id="neq:NEQ050"/>
<evidence type="ECO:0000259" key="2">
    <source>
        <dbReference type="Pfam" id="PF01909"/>
    </source>
</evidence>
<dbReference type="HOGENOM" id="CLU_472994_0_0_2"/>